<dbReference type="EMBL" id="PVTT01000002">
    <property type="protein sequence ID" value="PRY93342.1"/>
    <property type="molecule type" value="Genomic_DNA"/>
</dbReference>
<dbReference type="InterPro" id="IPR036641">
    <property type="entry name" value="HPT_dom_sf"/>
</dbReference>
<dbReference type="OrthoDB" id="7873775at2"/>
<dbReference type="GO" id="GO:0000160">
    <property type="term" value="P:phosphorelay signal transduction system"/>
    <property type="evidence" value="ECO:0007669"/>
    <property type="project" value="InterPro"/>
</dbReference>
<name>A0A2T0X312_9RHOB</name>
<evidence type="ECO:0008006" key="3">
    <source>
        <dbReference type="Google" id="ProtNLM"/>
    </source>
</evidence>
<evidence type="ECO:0000313" key="2">
    <source>
        <dbReference type="Proteomes" id="UP000238801"/>
    </source>
</evidence>
<comment type="caution">
    <text evidence="1">The sequence shown here is derived from an EMBL/GenBank/DDBJ whole genome shotgun (WGS) entry which is preliminary data.</text>
</comment>
<dbReference type="Proteomes" id="UP000238801">
    <property type="component" value="Unassembled WGS sequence"/>
</dbReference>
<keyword evidence="2" id="KW-1185">Reference proteome</keyword>
<organism evidence="1 2">
    <name type="scientific">Hasllibacter halocynthiae</name>
    <dbReference type="NCBI Taxonomy" id="595589"/>
    <lineage>
        <taxon>Bacteria</taxon>
        <taxon>Pseudomonadati</taxon>
        <taxon>Pseudomonadota</taxon>
        <taxon>Alphaproteobacteria</taxon>
        <taxon>Rhodobacterales</taxon>
        <taxon>Roseobacteraceae</taxon>
        <taxon>Hasllibacter</taxon>
    </lineage>
</organism>
<reference evidence="1 2" key="1">
    <citation type="submission" date="2018-03" db="EMBL/GenBank/DDBJ databases">
        <title>Genomic Encyclopedia of Archaeal and Bacterial Type Strains, Phase II (KMG-II): from individual species to whole genera.</title>
        <authorList>
            <person name="Goeker M."/>
        </authorList>
    </citation>
    <scope>NUCLEOTIDE SEQUENCE [LARGE SCALE GENOMIC DNA]</scope>
    <source>
        <strain evidence="1 2">DSM 29318</strain>
    </source>
</reference>
<dbReference type="SUPFAM" id="SSF47226">
    <property type="entry name" value="Histidine-containing phosphotransfer domain, HPT domain"/>
    <property type="match status" value="1"/>
</dbReference>
<dbReference type="AlphaFoldDB" id="A0A2T0X312"/>
<evidence type="ECO:0000313" key="1">
    <source>
        <dbReference type="EMBL" id="PRY93342.1"/>
    </source>
</evidence>
<protein>
    <recommendedName>
        <fullName evidence="3">Hpt domain-containing protein</fullName>
    </recommendedName>
</protein>
<dbReference type="RefSeq" id="WP_106160945.1">
    <property type="nucleotide sequence ID" value="NZ_PVTT01000002.1"/>
</dbReference>
<gene>
    <name evidence="1" type="ORF">BCF33_2210</name>
</gene>
<sequence>MAPDMDGAMRTRERVGFDPARLGRLYDELGREGAERAVAGALEVLRARLARIGDIPPEEDEALARAARGMVGVAEEAGLSTLARVAGDLSGAARRRDRRAAAAIRARLERVGELCLRAYGAG</sequence>
<accession>A0A2T0X312</accession>
<proteinExistence type="predicted"/>